<gene>
    <name evidence="2" type="ORF">BDV28DRAFT_143000</name>
</gene>
<keyword evidence="1" id="KW-0472">Membrane</keyword>
<accession>A0A5N6YTD9</accession>
<evidence type="ECO:0000313" key="2">
    <source>
        <dbReference type="EMBL" id="KAE8348671.1"/>
    </source>
</evidence>
<protein>
    <submittedName>
        <fullName evidence="2">Uncharacterized protein</fullName>
    </submittedName>
</protein>
<sequence>MIIIDFGSGYSFALLFFFSVRCILYSVLTTRRWNAPPLPPSFAAQSFIWGPKFLLQ</sequence>
<evidence type="ECO:0000313" key="3">
    <source>
        <dbReference type="Proteomes" id="UP000327118"/>
    </source>
</evidence>
<organism evidence="2 3">
    <name type="scientific">Aspergillus coremiiformis</name>
    <dbReference type="NCBI Taxonomy" id="138285"/>
    <lineage>
        <taxon>Eukaryota</taxon>
        <taxon>Fungi</taxon>
        <taxon>Dikarya</taxon>
        <taxon>Ascomycota</taxon>
        <taxon>Pezizomycotina</taxon>
        <taxon>Eurotiomycetes</taxon>
        <taxon>Eurotiomycetidae</taxon>
        <taxon>Eurotiales</taxon>
        <taxon>Aspergillaceae</taxon>
        <taxon>Aspergillus</taxon>
        <taxon>Aspergillus subgen. Circumdati</taxon>
    </lineage>
</organism>
<keyword evidence="1" id="KW-1133">Transmembrane helix</keyword>
<proteinExistence type="predicted"/>
<dbReference type="Proteomes" id="UP000327118">
    <property type="component" value="Unassembled WGS sequence"/>
</dbReference>
<keyword evidence="3" id="KW-1185">Reference proteome</keyword>
<dbReference type="AlphaFoldDB" id="A0A5N6YTD9"/>
<evidence type="ECO:0000256" key="1">
    <source>
        <dbReference type="SAM" id="Phobius"/>
    </source>
</evidence>
<dbReference type="EMBL" id="ML739425">
    <property type="protein sequence ID" value="KAE8348671.1"/>
    <property type="molecule type" value="Genomic_DNA"/>
</dbReference>
<feature type="transmembrane region" description="Helical" evidence="1">
    <location>
        <begin position="6"/>
        <end position="28"/>
    </location>
</feature>
<name>A0A5N6YTD9_9EURO</name>
<keyword evidence="1" id="KW-0812">Transmembrane</keyword>
<reference evidence="3" key="1">
    <citation type="submission" date="2019-04" db="EMBL/GenBank/DDBJ databases">
        <title>Friends and foes A comparative genomics studyof 23 Aspergillus species from section Flavi.</title>
        <authorList>
            <consortium name="DOE Joint Genome Institute"/>
            <person name="Kjaerbolling I."/>
            <person name="Vesth T."/>
            <person name="Frisvad J.C."/>
            <person name="Nybo J.L."/>
            <person name="Theobald S."/>
            <person name="Kildgaard S."/>
            <person name="Isbrandt T."/>
            <person name="Kuo A."/>
            <person name="Sato A."/>
            <person name="Lyhne E.K."/>
            <person name="Kogle M.E."/>
            <person name="Wiebenga A."/>
            <person name="Kun R.S."/>
            <person name="Lubbers R.J."/>
            <person name="Makela M.R."/>
            <person name="Barry K."/>
            <person name="Chovatia M."/>
            <person name="Clum A."/>
            <person name="Daum C."/>
            <person name="Haridas S."/>
            <person name="He G."/>
            <person name="LaButti K."/>
            <person name="Lipzen A."/>
            <person name="Mondo S."/>
            <person name="Riley R."/>
            <person name="Salamov A."/>
            <person name="Simmons B.A."/>
            <person name="Magnuson J.K."/>
            <person name="Henrissat B."/>
            <person name="Mortensen U.H."/>
            <person name="Larsen T.O."/>
            <person name="Devries R.P."/>
            <person name="Grigoriev I.V."/>
            <person name="Machida M."/>
            <person name="Baker S.E."/>
            <person name="Andersen M.R."/>
        </authorList>
    </citation>
    <scope>NUCLEOTIDE SEQUENCE [LARGE SCALE GENOMIC DNA]</scope>
    <source>
        <strain evidence="3">CBS 553.77</strain>
    </source>
</reference>